<dbReference type="Proteomes" id="UP000694251">
    <property type="component" value="Chromosome 3"/>
</dbReference>
<sequence length="47" mass="5572">EKGQKIIKKNRRWHEVSVNTKSIGSYLQWSHLSTSVLPLLSHYYFIV</sequence>
<feature type="non-terminal residue" evidence="1">
    <location>
        <position position="1"/>
    </location>
</feature>
<proteinExistence type="predicted"/>
<gene>
    <name evidence="1" type="ORF">ISN44_As03g024210</name>
</gene>
<reference evidence="1 2" key="1">
    <citation type="submission" date="2020-12" db="EMBL/GenBank/DDBJ databases">
        <title>Concerted genomic and epigenomic changes stabilize Arabidopsis allopolyploids.</title>
        <authorList>
            <person name="Chen Z."/>
        </authorList>
    </citation>
    <scope>NUCLEOTIDE SEQUENCE [LARGE SCALE GENOMIC DNA]</scope>
    <source>
        <strain evidence="1">As9502</strain>
        <tissue evidence="1">Leaf</tissue>
    </source>
</reference>
<feature type="non-terminal residue" evidence="1">
    <location>
        <position position="47"/>
    </location>
</feature>
<accession>A0A8T2FLG0</accession>
<dbReference type="AlphaFoldDB" id="A0A8T2FLG0"/>
<evidence type="ECO:0000313" key="1">
    <source>
        <dbReference type="EMBL" id="KAG7632271.1"/>
    </source>
</evidence>
<comment type="caution">
    <text evidence="1">The sequence shown here is derived from an EMBL/GenBank/DDBJ whole genome shotgun (WGS) entry which is preliminary data.</text>
</comment>
<name>A0A8T2FLG0_ARASU</name>
<organism evidence="1 2">
    <name type="scientific">Arabidopsis suecica</name>
    <name type="common">Swedish thale-cress</name>
    <name type="synonym">Cardaminopsis suecica</name>
    <dbReference type="NCBI Taxonomy" id="45249"/>
    <lineage>
        <taxon>Eukaryota</taxon>
        <taxon>Viridiplantae</taxon>
        <taxon>Streptophyta</taxon>
        <taxon>Embryophyta</taxon>
        <taxon>Tracheophyta</taxon>
        <taxon>Spermatophyta</taxon>
        <taxon>Magnoliopsida</taxon>
        <taxon>eudicotyledons</taxon>
        <taxon>Gunneridae</taxon>
        <taxon>Pentapetalae</taxon>
        <taxon>rosids</taxon>
        <taxon>malvids</taxon>
        <taxon>Brassicales</taxon>
        <taxon>Brassicaceae</taxon>
        <taxon>Camelineae</taxon>
        <taxon>Arabidopsis</taxon>
    </lineage>
</organism>
<dbReference type="EMBL" id="JAEFBJ010000003">
    <property type="protein sequence ID" value="KAG7632271.1"/>
    <property type="molecule type" value="Genomic_DNA"/>
</dbReference>
<evidence type="ECO:0000313" key="2">
    <source>
        <dbReference type="Proteomes" id="UP000694251"/>
    </source>
</evidence>
<protein>
    <submittedName>
        <fullName evidence="1">Uncharacterized protein</fullName>
    </submittedName>
</protein>
<keyword evidence="2" id="KW-1185">Reference proteome</keyword>